<reference evidence="4 5" key="1">
    <citation type="submission" date="2019-03" db="EMBL/GenBank/DDBJ databases">
        <title>An improved genome assembly of the fluke Schistosoma japonicum.</title>
        <authorList>
            <person name="Hu W."/>
            <person name="Luo F."/>
            <person name="Yin M."/>
            <person name="Mo X."/>
            <person name="Sun C."/>
            <person name="Wu Q."/>
            <person name="Zhu B."/>
            <person name="Xiang M."/>
            <person name="Wang J."/>
            <person name="Wang Y."/>
            <person name="Zhang T."/>
            <person name="Xu B."/>
            <person name="Zheng H."/>
            <person name="Feng Z."/>
        </authorList>
    </citation>
    <scope>NUCLEOTIDE SEQUENCE [LARGE SCALE GENOMIC DNA]</scope>
    <source>
        <strain evidence="4">HuSjv2</strain>
        <tissue evidence="4">Worms</tissue>
    </source>
</reference>
<dbReference type="GO" id="GO:0005879">
    <property type="term" value="C:axonemal microtubule"/>
    <property type="evidence" value="ECO:0007669"/>
    <property type="project" value="TreeGrafter"/>
</dbReference>
<feature type="coiled-coil region" evidence="2">
    <location>
        <begin position="48"/>
        <end position="222"/>
    </location>
</feature>
<dbReference type="AlphaFoldDB" id="A0A4Z2DIX1"/>
<dbReference type="InterPro" id="IPR043597">
    <property type="entry name" value="TPH_dom"/>
</dbReference>
<gene>
    <name evidence="4" type="ORF">EWB00_000518</name>
</gene>
<proteinExistence type="predicted"/>
<name>A0A4Z2DIX1_SCHJA</name>
<dbReference type="PANTHER" id="PTHR28663">
    <property type="entry name" value="COILED-COIL DOMAIN-CONTAINING PROTEIN 173"/>
    <property type="match status" value="1"/>
</dbReference>
<feature type="coiled-coil region" evidence="2">
    <location>
        <begin position="314"/>
        <end position="382"/>
    </location>
</feature>
<accession>A0A4Z2DIX1</accession>
<dbReference type="EMBL" id="SKCS01000118">
    <property type="protein sequence ID" value="TNN16419.1"/>
    <property type="molecule type" value="Genomic_DNA"/>
</dbReference>
<feature type="coiled-coil region" evidence="2">
    <location>
        <begin position="412"/>
        <end position="447"/>
    </location>
</feature>
<dbReference type="Pfam" id="PF13868">
    <property type="entry name" value="TPH"/>
    <property type="match status" value="1"/>
</dbReference>
<dbReference type="InterPro" id="IPR039986">
    <property type="entry name" value="CFAP210"/>
</dbReference>
<dbReference type="PANTHER" id="PTHR28663:SF1">
    <property type="entry name" value="CILIA- AND FLAGELLA- ASSOCIATED PROTEIN 210"/>
    <property type="match status" value="1"/>
</dbReference>
<evidence type="ECO:0000313" key="4">
    <source>
        <dbReference type="EMBL" id="TNN16419.1"/>
    </source>
</evidence>
<keyword evidence="5" id="KW-1185">Reference proteome</keyword>
<keyword evidence="1 2" id="KW-0175">Coiled coil</keyword>
<evidence type="ECO:0000256" key="1">
    <source>
        <dbReference type="ARBA" id="ARBA00023054"/>
    </source>
</evidence>
<dbReference type="OrthoDB" id="331765at2759"/>
<evidence type="ECO:0000256" key="2">
    <source>
        <dbReference type="SAM" id="Coils"/>
    </source>
</evidence>
<dbReference type="Proteomes" id="UP000311919">
    <property type="component" value="Unassembled WGS sequence"/>
</dbReference>
<feature type="domain" description="Trichohyalin-plectin-homology" evidence="3">
    <location>
        <begin position="122"/>
        <end position="456"/>
    </location>
</feature>
<comment type="caution">
    <text evidence="4">The sequence shown here is derived from an EMBL/GenBank/DDBJ whole genome shotgun (WGS) entry which is preliminary data.</text>
</comment>
<evidence type="ECO:0000313" key="5">
    <source>
        <dbReference type="Proteomes" id="UP000311919"/>
    </source>
</evidence>
<protein>
    <submittedName>
        <fullName evidence="4">Coiled-coil domain-containing protein</fullName>
    </submittedName>
</protein>
<dbReference type="STRING" id="6182.A0A4Z2DIX1"/>
<organism evidence="4 5">
    <name type="scientific">Schistosoma japonicum</name>
    <name type="common">Blood fluke</name>
    <dbReference type="NCBI Taxonomy" id="6182"/>
    <lineage>
        <taxon>Eukaryota</taxon>
        <taxon>Metazoa</taxon>
        <taxon>Spiralia</taxon>
        <taxon>Lophotrochozoa</taxon>
        <taxon>Platyhelminthes</taxon>
        <taxon>Trematoda</taxon>
        <taxon>Digenea</taxon>
        <taxon>Strigeidida</taxon>
        <taxon>Schistosomatoidea</taxon>
        <taxon>Schistosomatidae</taxon>
        <taxon>Schistosoma</taxon>
    </lineage>
</organism>
<sequence>MKNKKEFSFENPNNNRSMDIRRVKLISQSEWERLQKQLDNNLSETAKVEEKKLELEKIKAQSKEMIKNWTNTLLGGRQKKLEERANRLAEEEKAKLAIDREEAKYQAEQRKKAIDKAKLQLYYETDRVRLLHSGLILTETLKERDMQLEFKHLKNKLEEKKEKIYVEKMRKSIESAIKKEQEEAEKRHEKNMLMAQELTAQIKEHDEQKKRQKEQILAEGEELRKIATTDLLEREKLEQIYREQMNKLAKEFLDQINGQKQMRDIERLRDEEIEEQCRLFAAAKIKMTKMRILKEREIFKDKEDQLQKIQEYLSEQLKNAQNTEESRLNKAINEREEKYQQETKEKQEKQMKIMHEINEYRMNELERRRKLLEEKKEMELNEIRERIANELALVEYENACKTKRFEERKQLSQQLLQESIKKQENIKEERRKEIEMVENQNKLYQLEENIFQDYANRVSL</sequence>
<evidence type="ECO:0000259" key="3">
    <source>
        <dbReference type="Pfam" id="PF13868"/>
    </source>
</evidence>